<reference evidence="1 2" key="1">
    <citation type="submission" date="2019-12" db="EMBL/GenBank/DDBJ databases">
        <title>Nocardia sp. nov. ET3-3 isolated from soil.</title>
        <authorList>
            <person name="Kanchanasin P."/>
            <person name="Tanasupawat S."/>
            <person name="Yuki M."/>
            <person name="Kudo T."/>
        </authorList>
    </citation>
    <scope>NUCLEOTIDE SEQUENCE [LARGE SCALE GENOMIC DNA]</scope>
    <source>
        <strain evidence="1 2">ET3-3</strain>
    </source>
</reference>
<proteinExistence type="predicted"/>
<gene>
    <name evidence="1" type="ORF">GPX89_06650</name>
</gene>
<evidence type="ECO:0000313" key="1">
    <source>
        <dbReference type="EMBL" id="MVU76923.1"/>
    </source>
</evidence>
<protein>
    <submittedName>
        <fullName evidence="1">DUF2993 domain-containing protein</fullName>
    </submittedName>
</protein>
<sequence length="237" mass="25025">MRTLLILIVILVIAVIAGDRVAVVMAQNEIGRKIASEYNLPNQPSVAIGGYPFLTQAVAGKYGRIDIRIGDWSQKDMSVRDLDVVLKDVSASLDDLINNRTSNLVASTATATAVIPYETVQRFAPKEVESFSFGSEGLSVKGKFPVAGVPVPATVVASVAPTDSGIEVTPESVRPVSGGPSIPLSLLRQSLTFTVPLQQLPLGAKLTAITPASDGLHVTAEAPNVRFSNLPKLPQSQ</sequence>
<dbReference type="RefSeq" id="WP_157355727.1">
    <property type="nucleotide sequence ID" value="NZ_WRPP01000001.1"/>
</dbReference>
<name>A0A7K1URE6_9NOCA</name>
<dbReference type="InterPro" id="IPR021373">
    <property type="entry name" value="DUF2993"/>
</dbReference>
<keyword evidence="2" id="KW-1185">Reference proteome</keyword>
<evidence type="ECO:0000313" key="2">
    <source>
        <dbReference type="Proteomes" id="UP000466794"/>
    </source>
</evidence>
<organism evidence="1 2">
    <name type="scientific">Nocardia terrae</name>
    <dbReference type="NCBI Taxonomy" id="2675851"/>
    <lineage>
        <taxon>Bacteria</taxon>
        <taxon>Bacillati</taxon>
        <taxon>Actinomycetota</taxon>
        <taxon>Actinomycetes</taxon>
        <taxon>Mycobacteriales</taxon>
        <taxon>Nocardiaceae</taxon>
        <taxon>Nocardia</taxon>
    </lineage>
</organism>
<comment type="caution">
    <text evidence="1">The sequence shown here is derived from an EMBL/GenBank/DDBJ whole genome shotgun (WGS) entry which is preliminary data.</text>
</comment>
<dbReference type="Proteomes" id="UP000466794">
    <property type="component" value="Unassembled WGS sequence"/>
</dbReference>
<dbReference type="Pfam" id="PF11209">
    <property type="entry name" value="LmeA"/>
    <property type="match status" value="1"/>
</dbReference>
<accession>A0A7K1URE6</accession>
<dbReference type="AlphaFoldDB" id="A0A7K1URE6"/>
<dbReference type="EMBL" id="WRPP01000001">
    <property type="protein sequence ID" value="MVU76923.1"/>
    <property type="molecule type" value="Genomic_DNA"/>
</dbReference>